<sequence length="104" mass="11642">MSTRRDTPNTPKALILDLMGTCLDWHSSITPTLEQKLYGTSLNSGPADPTGAKASMLALEWRQDFFDEIDSRFEAGEPPEDIDRTHERVLKRLLALETGKILAQ</sequence>
<evidence type="ECO:0000313" key="2">
    <source>
        <dbReference type="Proteomes" id="UP001281147"/>
    </source>
</evidence>
<protein>
    <submittedName>
        <fullName evidence="1">Uncharacterized protein</fullName>
    </submittedName>
</protein>
<comment type="caution">
    <text evidence="1">The sequence shown here is derived from an EMBL/GenBank/DDBJ whole genome shotgun (WGS) entry which is preliminary data.</text>
</comment>
<dbReference type="Proteomes" id="UP001281147">
    <property type="component" value="Unassembled WGS sequence"/>
</dbReference>
<name>A0ACC3NFQ2_9PEZI</name>
<organism evidence="1 2">
    <name type="scientific">Vermiconidia calcicola</name>
    <dbReference type="NCBI Taxonomy" id="1690605"/>
    <lineage>
        <taxon>Eukaryota</taxon>
        <taxon>Fungi</taxon>
        <taxon>Dikarya</taxon>
        <taxon>Ascomycota</taxon>
        <taxon>Pezizomycotina</taxon>
        <taxon>Dothideomycetes</taxon>
        <taxon>Dothideomycetidae</taxon>
        <taxon>Mycosphaerellales</taxon>
        <taxon>Extremaceae</taxon>
        <taxon>Vermiconidia</taxon>
    </lineage>
</organism>
<dbReference type="EMBL" id="JAUTXU010000045">
    <property type="protein sequence ID" value="KAK3716000.1"/>
    <property type="molecule type" value="Genomic_DNA"/>
</dbReference>
<accession>A0ACC3NFQ2</accession>
<proteinExistence type="predicted"/>
<gene>
    <name evidence="1" type="ORF">LTR37_006730</name>
</gene>
<evidence type="ECO:0000313" key="1">
    <source>
        <dbReference type="EMBL" id="KAK3716000.1"/>
    </source>
</evidence>
<reference evidence="1" key="1">
    <citation type="submission" date="2023-07" db="EMBL/GenBank/DDBJ databases">
        <title>Black Yeasts Isolated from many extreme environments.</title>
        <authorList>
            <person name="Coleine C."/>
            <person name="Stajich J.E."/>
            <person name="Selbmann L."/>
        </authorList>
    </citation>
    <scope>NUCLEOTIDE SEQUENCE</scope>
    <source>
        <strain evidence="1">CCFEE 5714</strain>
    </source>
</reference>
<keyword evidence="2" id="KW-1185">Reference proteome</keyword>